<dbReference type="Gene3D" id="3.40.50.720">
    <property type="entry name" value="NAD(P)-binding Rossmann-like Domain"/>
    <property type="match status" value="2"/>
</dbReference>
<dbReference type="GO" id="GO:0000271">
    <property type="term" value="P:polysaccharide biosynthetic process"/>
    <property type="evidence" value="ECO:0007669"/>
    <property type="project" value="InterPro"/>
</dbReference>
<protein>
    <submittedName>
        <fullName evidence="6">UDP-N-acetyl-D-mannosamine dehydrogenase</fullName>
        <ecNumber evidence="6">1.1.1.336</ecNumber>
    </submittedName>
</protein>
<dbReference type="SUPFAM" id="SSF51735">
    <property type="entry name" value="NAD(P)-binding Rossmann-fold domains"/>
    <property type="match status" value="1"/>
</dbReference>
<comment type="similarity">
    <text evidence="3">Belongs to the UDP-glucose/GDP-mannose dehydrogenase family.</text>
</comment>
<dbReference type="InterPro" id="IPR014026">
    <property type="entry name" value="UDP-Glc/GDP-Man_DH_dimer"/>
</dbReference>
<dbReference type="FunFam" id="3.40.50.720:FF:000139">
    <property type="entry name" value="UDP-N-acetyl-D-mannosamine dehydrogenase"/>
    <property type="match status" value="1"/>
</dbReference>
<evidence type="ECO:0000259" key="5">
    <source>
        <dbReference type="SMART" id="SM00984"/>
    </source>
</evidence>
<sequence length="426" mass="45579">MSDSTSFGTVCMVGLGYIGLPTAVVFARRGVRMIGFDVNAAAVDKINAGQTHIVEPGLEEALQEVVASGHLRATTTPEAADAFLIAVPTPFREGESAHDPDLRYIESAARAIAPVLKAGDLVILESTSPVGATEQMADWLAAERPDLTFPATHGEQSDIRIAHCPERILPGRALEELVSNDRIIGGMTAACATRARALYELAVEGECIETDCRTAELAKLTENSFRDVNIAFANELSLICDRLGIDVWELIRLANRHPRVNILQPGPGVGGHCIAVDPWFIVSQVPAEARLIRTAREVNDSKPGWVIARVHAAIADWTDANPGRQPQVACFGLAFKADIDDLRESPALAIARTLSAQLPGLMVVEPHTDALPEGLQAARLADTESALAKADIAVLLVDHSQFKSAAPKLRPGTRVIDTRGAWTKAA</sequence>
<dbReference type="InterPro" id="IPR001732">
    <property type="entry name" value="UDP-Glc/GDP-Man_DH_N"/>
</dbReference>
<dbReference type="PANTHER" id="PTHR43491">
    <property type="entry name" value="UDP-N-ACETYL-D-MANNOSAMINE DEHYDROGENASE"/>
    <property type="match status" value="1"/>
</dbReference>
<organism evidence="6 7">
    <name type="scientific">Paracoccus suum</name>
    <dbReference type="NCBI Taxonomy" id="2259340"/>
    <lineage>
        <taxon>Bacteria</taxon>
        <taxon>Pseudomonadati</taxon>
        <taxon>Pseudomonadota</taxon>
        <taxon>Alphaproteobacteria</taxon>
        <taxon>Rhodobacterales</taxon>
        <taxon>Paracoccaceae</taxon>
        <taxon>Paracoccus</taxon>
    </lineage>
</organism>
<dbReference type="OrthoDB" id="9803238at2"/>
<dbReference type="SUPFAM" id="SSF48179">
    <property type="entry name" value="6-phosphogluconate dehydrogenase C-terminal domain-like"/>
    <property type="match status" value="1"/>
</dbReference>
<evidence type="ECO:0000313" key="7">
    <source>
        <dbReference type="Proteomes" id="UP000252023"/>
    </source>
</evidence>
<evidence type="ECO:0000256" key="4">
    <source>
        <dbReference type="SAM" id="Phobius"/>
    </source>
</evidence>
<dbReference type="RefSeq" id="WP_114075011.1">
    <property type="nucleotide sequence ID" value="NZ_CP030918.1"/>
</dbReference>
<dbReference type="InterPro" id="IPR008927">
    <property type="entry name" value="6-PGluconate_DH-like_C_sf"/>
</dbReference>
<keyword evidence="2" id="KW-0520">NAD</keyword>
<evidence type="ECO:0000256" key="1">
    <source>
        <dbReference type="ARBA" id="ARBA00023002"/>
    </source>
</evidence>
<evidence type="ECO:0000313" key="6">
    <source>
        <dbReference type="EMBL" id="AXC48692.1"/>
    </source>
</evidence>
<accession>A0A344PH37</accession>
<dbReference type="EC" id="1.1.1.336" evidence="6"/>
<keyword evidence="1 6" id="KW-0560">Oxidoreductase</keyword>
<dbReference type="AlphaFoldDB" id="A0A344PH37"/>
<dbReference type="SUPFAM" id="SSF52413">
    <property type="entry name" value="UDP-glucose/GDP-mannose dehydrogenase C-terminal domain"/>
    <property type="match status" value="1"/>
</dbReference>
<keyword evidence="4" id="KW-0812">Transmembrane</keyword>
<dbReference type="InterPro" id="IPR014027">
    <property type="entry name" value="UDP-Glc/GDP-Man_DH_C"/>
</dbReference>
<dbReference type="PIRSF" id="PIRSF000124">
    <property type="entry name" value="UDPglc_GDPman_dh"/>
    <property type="match status" value="1"/>
</dbReference>
<dbReference type="PANTHER" id="PTHR43491:SF1">
    <property type="entry name" value="UDP-N-ACETYL-D-MANNOSAMINE DEHYDROGENASE"/>
    <property type="match status" value="1"/>
</dbReference>
<dbReference type="GO" id="GO:0016628">
    <property type="term" value="F:oxidoreductase activity, acting on the CH-CH group of donors, NAD or NADP as acceptor"/>
    <property type="evidence" value="ECO:0007669"/>
    <property type="project" value="InterPro"/>
</dbReference>
<dbReference type="InterPro" id="IPR028359">
    <property type="entry name" value="UDP_ManNAc/GlcNAc_DH"/>
</dbReference>
<proteinExistence type="inferred from homology"/>
<name>A0A344PH37_9RHOB</name>
<dbReference type="Proteomes" id="UP000252023">
    <property type="component" value="Chromosome"/>
</dbReference>
<dbReference type="GO" id="GO:0051287">
    <property type="term" value="F:NAD binding"/>
    <property type="evidence" value="ECO:0007669"/>
    <property type="project" value="InterPro"/>
</dbReference>
<dbReference type="InterPro" id="IPR036220">
    <property type="entry name" value="UDP-Glc/GDP-Man_DH_C_sf"/>
</dbReference>
<dbReference type="NCBIfam" id="NF008286">
    <property type="entry name" value="PRK11064.1"/>
    <property type="match status" value="1"/>
</dbReference>
<keyword evidence="7" id="KW-1185">Reference proteome</keyword>
<dbReference type="KEGG" id="pars:DRW48_02405"/>
<feature type="domain" description="UDP-glucose/GDP-mannose dehydrogenase C-terminal" evidence="5">
    <location>
        <begin position="329"/>
        <end position="424"/>
    </location>
</feature>
<keyword evidence="4" id="KW-1133">Transmembrane helix</keyword>
<dbReference type="SMART" id="SM00984">
    <property type="entry name" value="UDPG_MGDP_dh_C"/>
    <property type="match status" value="1"/>
</dbReference>
<dbReference type="GO" id="GO:0089714">
    <property type="term" value="F:UDP-N-acetyl-D-mannosamine dehydrogenase activity"/>
    <property type="evidence" value="ECO:0007669"/>
    <property type="project" value="UniProtKB-EC"/>
</dbReference>
<reference evidence="7" key="1">
    <citation type="submission" date="2018-07" db="EMBL/GenBank/DDBJ databases">
        <title>Genome sequencing of Paracoccus sp. SC2-6.</title>
        <authorList>
            <person name="Heo J."/>
            <person name="Kim S.-J."/>
            <person name="Kwon S.-W."/>
        </authorList>
    </citation>
    <scope>NUCLEOTIDE SEQUENCE [LARGE SCALE GENOMIC DNA]</scope>
    <source>
        <strain evidence="7">SC2-6</strain>
    </source>
</reference>
<dbReference type="InterPro" id="IPR036291">
    <property type="entry name" value="NAD(P)-bd_dom_sf"/>
</dbReference>
<evidence type="ECO:0000256" key="2">
    <source>
        <dbReference type="ARBA" id="ARBA00023027"/>
    </source>
</evidence>
<dbReference type="NCBIfam" id="TIGR03026">
    <property type="entry name" value="NDP-sugDHase"/>
    <property type="match status" value="1"/>
</dbReference>
<dbReference type="Pfam" id="PF03721">
    <property type="entry name" value="UDPG_MGDP_dh_N"/>
    <property type="match status" value="1"/>
</dbReference>
<feature type="transmembrane region" description="Helical" evidence="4">
    <location>
        <begin position="6"/>
        <end position="27"/>
    </location>
</feature>
<dbReference type="Pfam" id="PF00984">
    <property type="entry name" value="UDPG_MGDP_dh"/>
    <property type="match status" value="1"/>
</dbReference>
<dbReference type="Pfam" id="PF03720">
    <property type="entry name" value="UDPG_MGDP_dh_C"/>
    <property type="match status" value="1"/>
</dbReference>
<keyword evidence="4" id="KW-0472">Membrane</keyword>
<evidence type="ECO:0000256" key="3">
    <source>
        <dbReference type="PIRNR" id="PIRNR000124"/>
    </source>
</evidence>
<dbReference type="InterPro" id="IPR017476">
    <property type="entry name" value="UDP-Glc/GDP-Man"/>
</dbReference>
<dbReference type="EMBL" id="CP030918">
    <property type="protein sequence ID" value="AXC48692.1"/>
    <property type="molecule type" value="Genomic_DNA"/>
</dbReference>
<gene>
    <name evidence="6" type="ORF">DRW48_02405</name>
</gene>
<dbReference type="PIRSF" id="PIRSF500136">
    <property type="entry name" value="UDP_ManNAc_DH"/>
    <property type="match status" value="1"/>
</dbReference>